<dbReference type="PROSITE" id="PS01230">
    <property type="entry name" value="TRMA_1"/>
    <property type="match status" value="1"/>
</dbReference>
<sequence length="456" mass="50859">MKPVNKNDRITVHVEDLTHDGAGVAKVDGYPLFIPGALPGEDVLVHVLKTLKSYGFAKLIEIQQASPFRVDAPCPVFDTCGGCQIQHLSYEGQMTFKQKLVRDAITRIGKLPDVPVHPVKGMEHPWRYRNKSQIPFGTQDGKVVAGFYQPRSHDIADTDTCLIQTPEADAIMVALKKNLIEMGIEPYEEATHRGMLRHVVVRKARATGEIMVVLVTKKKKFPQAARAIELIQATVPEVTSIVQNINSEKTNVIFGEETLTLWGKDVIEDRIGDVRFEISARSFYQINPEQTEVLYGQALEYAQLTGEETVIDAYCGIGTISLFLAQQAKFVMGVEIVPQAIEDAKRNAELNGLANTLFEAGPAEQVIPRWYKEGKKADVLVVDPPRKGCDEQLLRTILKQRPTRVVYVSCNPATLARDLRILEDGGYSTKEVQPVDMFPQSTHVECVAHLELYKLN</sequence>
<dbReference type="PANTHER" id="PTHR11061:SF30">
    <property type="entry name" value="TRNA (URACIL(54)-C(5))-METHYLTRANSFERASE"/>
    <property type="match status" value="1"/>
</dbReference>
<evidence type="ECO:0000256" key="7">
    <source>
        <dbReference type="PROSITE-ProRule" id="PRU10015"/>
    </source>
</evidence>
<dbReference type="FunFam" id="3.40.50.150:FF:000009">
    <property type="entry name" value="23S rRNA (Uracil(1939)-C(5))-methyltransferase RlmD"/>
    <property type="match status" value="1"/>
</dbReference>
<dbReference type="PROSITE" id="PS01231">
    <property type="entry name" value="TRMA_2"/>
    <property type="match status" value="1"/>
</dbReference>
<keyword evidence="1" id="KW-0004">4Fe-4S</keyword>
<name>A0AA87LSS1_9BACL</name>
<dbReference type="Pfam" id="PF05958">
    <property type="entry name" value="tRNA_U5-meth_tr"/>
    <property type="match status" value="1"/>
</dbReference>
<evidence type="ECO:0000313" key="10">
    <source>
        <dbReference type="Proteomes" id="UP000004725"/>
    </source>
</evidence>
<dbReference type="GO" id="GO:0070475">
    <property type="term" value="P:rRNA base methylation"/>
    <property type="evidence" value="ECO:0007669"/>
    <property type="project" value="TreeGrafter"/>
</dbReference>
<dbReference type="NCBIfam" id="TIGR00479">
    <property type="entry name" value="rumA"/>
    <property type="match status" value="1"/>
</dbReference>
<evidence type="ECO:0000256" key="4">
    <source>
        <dbReference type="ARBA" id="ARBA00022691"/>
    </source>
</evidence>
<comment type="caution">
    <text evidence="9">The sequence shown here is derived from an EMBL/GenBank/DDBJ whole genome shotgun (WGS) entry which is preliminary data.</text>
</comment>
<dbReference type="FunFam" id="2.40.50.1070:FF:000003">
    <property type="entry name" value="23S rRNA (Uracil-5-)-methyltransferase RumA"/>
    <property type="match status" value="1"/>
</dbReference>
<feature type="domain" description="TRAM" evidence="8">
    <location>
        <begin position="3"/>
        <end position="61"/>
    </location>
</feature>
<feature type="binding site" evidence="6">
    <location>
        <position position="285"/>
    </location>
    <ligand>
        <name>S-adenosyl-L-methionine</name>
        <dbReference type="ChEBI" id="CHEBI:59789"/>
    </ligand>
</feature>
<feature type="active site" evidence="7">
    <location>
        <position position="410"/>
    </location>
</feature>
<keyword evidence="5" id="KW-0411">Iron-sulfur</keyword>
<accession>A0AA87LSS1</accession>
<proteinExistence type="inferred from homology"/>
<evidence type="ECO:0000256" key="6">
    <source>
        <dbReference type="PROSITE-ProRule" id="PRU01024"/>
    </source>
</evidence>
<evidence type="ECO:0000313" key="9">
    <source>
        <dbReference type="EMBL" id="EIM06494.1"/>
    </source>
</evidence>
<dbReference type="Proteomes" id="UP000004725">
    <property type="component" value="Unassembled WGS sequence"/>
</dbReference>
<dbReference type="InterPro" id="IPR012340">
    <property type="entry name" value="NA-bd_OB-fold"/>
</dbReference>
<evidence type="ECO:0000259" key="8">
    <source>
        <dbReference type="PROSITE" id="PS50926"/>
    </source>
</evidence>
<dbReference type="InterPro" id="IPR002792">
    <property type="entry name" value="TRAM_dom"/>
</dbReference>
<dbReference type="AlphaFoldDB" id="A0AA87LSS1"/>
<keyword evidence="1" id="KW-0408">Iron</keyword>
<evidence type="ECO:0000256" key="3">
    <source>
        <dbReference type="ARBA" id="ARBA00022679"/>
    </source>
</evidence>
<dbReference type="SUPFAM" id="SSF53335">
    <property type="entry name" value="S-adenosyl-L-methionine-dependent methyltransferases"/>
    <property type="match status" value="1"/>
</dbReference>
<dbReference type="Gene3D" id="2.40.50.140">
    <property type="entry name" value="Nucleic acid-binding proteins"/>
    <property type="match status" value="1"/>
</dbReference>
<dbReference type="Pfam" id="PF01938">
    <property type="entry name" value="TRAM"/>
    <property type="match status" value="1"/>
</dbReference>
<feature type="binding site" evidence="6">
    <location>
        <position position="314"/>
    </location>
    <ligand>
        <name>S-adenosyl-L-methionine</name>
        <dbReference type="ChEBI" id="CHEBI:59789"/>
    </ligand>
</feature>
<keyword evidence="3 6" id="KW-0808">Transferase</keyword>
<dbReference type="InterPro" id="IPR030390">
    <property type="entry name" value="MeTrfase_TrmA_AS"/>
</dbReference>
<dbReference type="Gene3D" id="3.40.50.150">
    <property type="entry name" value="Vaccinia Virus protein VP39"/>
    <property type="match status" value="1"/>
</dbReference>
<dbReference type="EMBL" id="AJYB01000029">
    <property type="protein sequence ID" value="EIM06494.1"/>
    <property type="molecule type" value="Genomic_DNA"/>
</dbReference>
<keyword evidence="1" id="KW-0479">Metal-binding</keyword>
<dbReference type="Gene3D" id="2.40.50.1070">
    <property type="match status" value="1"/>
</dbReference>
<dbReference type="InterPro" id="IPR010280">
    <property type="entry name" value="U5_MeTrfase_fam"/>
</dbReference>
<evidence type="ECO:0000256" key="5">
    <source>
        <dbReference type="ARBA" id="ARBA00023014"/>
    </source>
</evidence>
<dbReference type="SUPFAM" id="SSF50249">
    <property type="entry name" value="Nucleic acid-binding proteins"/>
    <property type="match status" value="1"/>
</dbReference>
<dbReference type="PROSITE" id="PS50926">
    <property type="entry name" value="TRAM"/>
    <property type="match status" value="1"/>
</dbReference>
<evidence type="ECO:0000256" key="2">
    <source>
        <dbReference type="ARBA" id="ARBA00022603"/>
    </source>
</evidence>
<comment type="similarity">
    <text evidence="6">Belongs to the class I-like SAM-binding methyltransferase superfamily. RNA M5U methyltransferase family.</text>
</comment>
<dbReference type="RefSeq" id="WP_006830126.1">
    <property type="nucleotide sequence ID" value="NZ_AJYB01000029.1"/>
</dbReference>
<dbReference type="CDD" id="cd02440">
    <property type="entry name" value="AdoMet_MTases"/>
    <property type="match status" value="1"/>
</dbReference>
<dbReference type="PROSITE" id="PS51687">
    <property type="entry name" value="SAM_MT_RNA_M5U"/>
    <property type="match status" value="1"/>
</dbReference>
<evidence type="ECO:0000256" key="1">
    <source>
        <dbReference type="ARBA" id="ARBA00022485"/>
    </source>
</evidence>
<protein>
    <submittedName>
        <fullName evidence="9">RNA methyltransferase</fullName>
    </submittedName>
</protein>
<feature type="binding site" evidence="6">
    <location>
        <position position="383"/>
    </location>
    <ligand>
        <name>S-adenosyl-L-methionine</name>
        <dbReference type="ChEBI" id="CHEBI:59789"/>
    </ligand>
</feature>
<keyword evidence="4 6" id="KW-0949">S-adenosyl-L-methionine</keyword>
<reference evidence="9 10" key="1">
    <citation type="journal article" date="2012" name="J. Bacteriol.">
        <title>Genome Sequence of the Antarctic Psychrophile Bacterium Planococcus antarcticus DSM 14505.</title>
        <authorList>
            <person name="Margolles A."/>
            <person name="Gueimonde M."/>
            <person name="Sanchez B."/>
        </authorList>
    </citation>
    <scope>NUCLEOTIDE SEQUENCE [LARGE SCALE GENOMIC DNA]</scope>
    <source>
        <strain evidence="9 10">DSM 14505</strain>
    </source>
</reference>
<organism evidence="9 10">
    <name type="scientific">Planococcus antarcticus DSM 14505</name>
    <dbReference type="NCBI Taxonomy" id="1185653"/>
    <lineage>
        <taxon>Bacteria</taxon>
        <taxon>Bacillati</taxon>
        <taxon>Bacillota</taxon>
        <taxon>Bacilli</taxon>
        <taxon>Bacillales</taxon>
        <taxon>Caryophanaceae</taxon>
        <taxon>Planococcus</taxon>
    </lineage>
</organism>
<feature type="active site" description="Nucleophile" evidence="6">
    <location>
        <position position="410"/>
    </location>
</feature>
<keyword evidence="2 6" id="KW-0489">Methyltransferase</keyword>
<dbReference type="PANTHER" id="PTHR11061">
    <property type="entry name" value="RNA M5U METHYLTRANSFERASE"/>
    <property type="match status" value="1"/>
</dbReference>
<gene>
    <name evidence="9" type="ORF">A1A1_10726</name>
</gene>
<dbReference type="FunFam" id="2.40.50.140:FF:000097">
    <property type="entry name" value="23S rRNA (uracil(1939)-C(5))-methyltransferase RlmD"/>
    <property type="match status" value="1"/>
</dbReference>
<feature type="binding site" evidence="6">
    <location>
        <position position="335"/>
    </location>
    <ligand>
        <name>S-adenosyl-L-methionine</name>
        <dbReference type="ChEBI" id="CHEBI:59789"/>
    </ligand>
</feature>
<dbReference type="InterPro" id="IPR029063">
    <property type="entry name" value="SAM-dependent_MTases_sf"/>
</dbReference>
<dbReference type="GO" id="GO:0070041">
    <property type="term" value="F:rRNA (uridine-C5-)-methyltransferase activity"/>
    <property type="evidence" value="ECO:0007669"/>
    <property type="project" value="TreeGrafter"/>
</dbReference>
<dbReference type="InterPro" id="IPR030391">
    <property type="entry name" value="MeTrfase_TrmA_CS"/>
</dbReference>
<dbReference type="GO" id="GO:0051539">
    <property type="term" value="F:4 iron, 4 sulfur cluster binding"/>
    <property type="evidence" value="ECO:0007669"/>
    <property type="project" value="UniProtKB-KW"/>
</dbReference>